<accession>A0AAD7R447</accession>
<comment type="caution">
    <text evidence="18">The sequence shown here is derived from an EMBL/GenBank/DDBJ whole genome shotgun (WGS) entry which is preliminary data.</text>
</comment>
<evidence type="ECO:0000256" key="2">
    <source>
        <dbReference type="ARBA" id="ARBA00004240"/>
    </source>
</evidence>
<dbReference type="Pfam" id="PF04548">
    <property type="entry name" value="AIG1"/>
    <property type="match status" value="1"/>
</dbReference>
<dbReference type="FunFam" id="3.40.50.300:FF:000536">
    <property type="entry name" value="GTPase IMAP family member 8"/>
    <property type="match status" value="1"/>
</dbReference>
<dbReference type="PANTHER" id="PTHR10903:SF168">
    <property type="entry name" value="GTPASE IMAP FAMILY MEMBER 4-RELATED"/>
    <property type="match status" value="1"/>
</dbReference>
<keyword evidence="16" id="KW-0812">Transmembrane</keyword>
<comment type="similarity">
    <text evidence="5">Belongs to the TRAFAC class TrmE-Era-EngA-EngB-Septin-like GTPase superfamily. AIG1/Toc34/Toc159-like paraseptin GTPase family. IAN subfamily.</text>
</comment>
<feature type="transmembrane region" description="Helical" evidence="16">
    <location>
        <begin position="283"/>
        <end position="316"/>
    </location>
</feature>
<dbReference type="GO" id="GO:0005525">
    <property type="term" value="F:GTP binding"/>
    <property type="evidence" value="ECO:0007669"/>
    <property type="project" value="UniProtKB-KW"/>
</dbReference>
<evidence type="ECO:0000256" key="14">
    <source>
        <dbReference type="ARBA" id="ARBA00073539"/>
    </source>
</evidence>
<dbReference type="InterPro" id="IPR027417">
    <property type="entry name" value="P-loop_NTPase"/>
</dbReference>
<keyword evidence="16" id="KW-1133">Transmembrane helix</keyword>
<comment type="subcellular location">
    <subcellularLocation>
        <location evidence="3">Cytoplasm</location>
        <location evidence="3">Cytosol</location>
    </subcellularLocation>
    <subcellularLocation>
        <location evidence="2">Endoplasmic reticulum</location>
    </subcellularLocation>
    <subcellularLocation>
        <location evidence="4">Golgi apparatus</location>
    </subcellularLocation>
    <subcellularLocation>
        <location evidence="1">Mitochondrion</location>
    </subcellularLocation>
</comment>
<evidence type="ECO:0000256" key="1">
    <source>
        <dbReference type="ARBA" id="ARBA00004173"/>
    </source>
</evidence>
<keyword evidence="19" id="KW-1185">Reference proteome</keyword>
<organism evidence="18 19">
    <name type="scientific">Aldrovandia affinis</name>
    <dbReference type="NCBI Taxonomy" id="143900"/>
    <lineage>
        <taxon>Eukaryota</taxon>
        <taxon>Metazoa</taxon>
        <taxon>Chordata</taxon>
        <taxon>Craniata</taxon>
        <taxon>Vertebrata</taxon>
        <taxon>Euteleostomi</taxon>
        <taxon>Actinopterygii</taxon>
        <taxon>Neopterygii</taxon>
        <taxon>Teleostei</taxon>
        <taxon>Notacanthiformes</taxon>
        <taxon>Halosauridae</taxon>
        <taxon>Aldrovandia</taxon>
    </lineage>
</organism>
<reference evidence="18" key="1">
    <citation type="journal article" date="2023" name="Science">
        <title>Genome structures resolve the early diversification of teleost fishes.</title>
        <authorList>
            <person name="Parey E."/>
            <person name="Louis A."/>
            <person name="Montfort J."/>
            <person name="Bouchez O."/>
            <person name="Roques C."/>
            <person name="Iampietro C."/>
            <person name="Lluch J."/>
            <person name="Castinel A."/>
            <person name="Donnadieu C."/>
            <person name="Desvignes T."/>
            <person name="Floi Bucao C."/>
            <person name="Jouanno E."/>
            <person name="Wen M."/>
            <person name="Mejri S."/>
            <person name="Dirks R."/>
            <person name="Jansen H."/>
            <person name="Henkel C."/>
            <person name="Chen W.J."/>
            <person name="Zahm M."/>
            <person name="Cabau C."/>
            <person name="Klopp C."/>
            <person name="Thompson A.W."/>
            <person name="Robinson-Rechavi M."/>
            <person name="Braasch I."/>
            <person name="Lecointre G."/>
            <person name="Bobe J."/>
            <person name="Postlethwait J.H."/>
            <person name="Berthelot C."/>
            <person name="Roest Crollius H."/>
            <person name="Guiguen Y."/>
        </authorList>
    </citation>
    <scope>NUCLEOTIDE SEQUENCE</scope>
    <source>
        <strain evidence="18">NC1722</strain>
    </source>
</reference>
<dbReference type="AlphaFoldDB" id="A0AAD7R447"/>
<evidence type="ECO:0000256" key="6">
    <source>
        <dbReference type="ARBA" id="ARBA00022490"/>
    </source>
</evidence>
<evidence type="ECO:0000256" key="9">
    <source>
        <dbReference type="ARBA" id="ARBA00022824"/>
    </source>
</evidence>
<gene>
    <name evidence="18" type="ORF">AAFF_G00390990</name>
</gene>
<protein>
    <recommendedName>
        <fullName evidence="14">GTPase IMAP family member 8</fullName>
    </recommendedName>
    <alternativeName>
        <fullName evidence="15">Immune-associated nucleotide-binding protein 9</fullName>
    </alternativeName>
</protein>
<evidence type="ECO:0000256" key="13">
    <source>
        <dbReference type="ARBA" id="ARBA00056809"/>
    </source>
</evidence>
<dbReference type="GO" id="GO:0005794">
    <property type="term" value="C:Golgi apparatus"/>
    <property type="evidence" value="ECO:0007669"/>
    <property type="project" value="UniProtKB-SubCell"/>
</dbReference>
<evidence type="ECO:0000259" key="17">
    <source>
        <dbReference type="PROSITE" id="PS51720"/>
    </source>
</evidence>
<evidence type="ECO:0000256" key="8">
    <source>
        <dbReference type="ARBA" id="ARBA00022741"/>
    </source>
</evidence>
<feature type="transmembrane region" description="Helical" evidence="16">
    <location>
        <begin position="322"/>
        <end position="342"/>
    </location>
</feature>
<dbReference type="InterPro" id="IPR006703">
    <property type="entry name" value="G_AIG1"/>
</dbReference>
<dbReference type="Gene3D" id="3.40.50.300">
    <property type="entry name" value="P-loop containing nucleotide triphosphate hydrolases"/>
    <property type="match status" value="1"/>
</dbReference>
<dbReference type="EMBL" id="JAINUG010000735">
    <property type="protein sequence ID" value="KAJ8362167.1"/>
    <property type="molecule type" value="Genomic_DNA"/>
</dbReference>
<evidence type="ECO:0000256" key="16">
    <source>
        <dbReference type="SAM" id="Phobius"/>
    </source>
</evidence>
<sequence length="354" mass="38037">SHILITQRDSTAGPKCCAERALKHTVSGRVQEVICVYKCRSTTTAALNSTPAQRTLLSWSTCHQANMSNKNTVVEARTISDLRLVLVGLSGVGKSAAGNIILGRKEFKSGVSCSSLTLTSERREGEVCGRRVTVVDTPGLFNTELSGERLREEMVRCVSLCDPGPHAFLLVVQLGRFTEQEKRVMEELQELFSKRVDQYTVVLFSYGDKLENITIKEFVSHDTNLQKLLKKCSNRYHVFNNKDMENHSQVPELLQKIDKMVEENGGCCYTNDEINDFNGVMTLYSAVAAGVPTGVATGAATGAAVGFVLGGLIGLFVGGPVMVMAAAVGAAAVVGGAAVALARGISETDKNTTP</sequence>
<keyword evidence="7" id="KW-0677">Repeat</keyword>
<proteinExistence type="inferred from homology"/>
<evidence type="ECO:0000256" key="3">
    <source>
        <dbReference type="ARBA" id="ARBA00004514"/>
    </source>
</evidence>
<dbReference type="InterPro" id="IPR045058">
    <property type="entry name" value="GIMA/IAN/Toc"/>
</dbReference>
<dbReference type="PROSITE" id="PS51720">
    <property type="entry name" value="G_AIG1"/>
    <property type="match status" value="1"/>
</dbReference>
<dbReference type="Proteomes" id="UP001221898">
    <property type="component" value="Unassembled WGS sequence"/>
</dbReference>
<keyword evidence="8" id="KW-0547">Nucleotide-binding</keyword>
<feature type="non-terminal residue" evidence="18">
    <location>
        <position position="354"/>
    </location>
</feature>
<keyword evidence="12" id="KW-0342">GTP-binding</keyword>
<keyword evidence="9" id="KW-0256">Endoplasmic reticulum</keyword>
<evidence type="ECO:0000313" key="18">
    <source>
        <dbReference type="EMBL" id="KAJ8362167.1"/>
    </source>
</evidence>
<evidence type="ECO:0000256" key="10">
    <source>
        <dbReference type="ARBA" id="ARBA00023034"/>
    </source>
</evidence>
<dbReference type="GO" id="GO:0005739">
    <property type="term" value="C:mitochondrion"/>
    <property type="evidence" value="ECO:0007669"/>
    <property type="project" value="UniProtKB-SubCell"/>
</dbReference>
<evidence type="ECO:0000256" key="7">
    <source>
        <dbReference type="ARBA" id="ARBA00022737"/>
    </source>
</evidence>
<keyword evidence="11" id="KW-0496">Mitochondrion</keyword>
<dbReference type="SUPFAM" id="SSF52540">
    <property type="entry name" value="P-loop containing nucleoside triphosphate hydrolases"/>
    <property type="match status" value="1"/>
</dbReference>
<evidence type="ECO:0000256" key="11">
    <source>
        <dbReference type="ARBA" id="ARBA00023128"/>
    </source>
</evidence>
<evidence type="ECO:0000256" key="4">
    <source>
        <dbReference type="ARBA" id="ARBA00004555"/>
    </source>
</evidence>
<name>A0AAD7R447_9TELE</name>
<keyword evidence="16" id="KW-0472">Membrane</keyword>
<keyword evidence="10" id="KW-0333">Golgi apparatus</keyword>
<comment type="function">
    <text evidence="13">Exerts an anti-apoptotic effect in the immune system and is involved in responses to infections.</text>
</comment>
<evidence type="ECO:0000256" key="12">
    <source>
        <dbReference type="ARBA" id="ARBA00023134"/>
    </source>
</evidence>
<evidence type="ECO:0000256" key="15">
    <source>
        <dbReference type="ARBA" id="ARBA00077278"/>
    </source>
</evidence>
<evidence type="ECO:0000256" key="5">
    <source>
        <dbReference type="ARBA" id="ARBA00008535"/>
    </source>
</evidence>
<dbReference type="GO" id="GO:0005829">
    <property type="term" value="C:cytosol"/>
    <property type="evidence" value="ECO:0007669"/>
    <property type="project" value="UniProtKB-SubCell"/>
</dbReference>
<keyword evidence="6" id="KW-0963">Cytoplasm</keyword>
<dbReference type="CDD" id="cd01852">
    <property type="entry name" value="AIG1"/>
    <property type="match status" value="1"/>
</dbReference>
<dbReference type="GO" id="GO:0005783">
    <property type="term" value="C:endoplasmic reticulum"/>
    <property type="evidence" value="ECO:0007669"/>
    <property type="project" value="UniProtKB-SubCell"/>
</dbReference>
<dbReference type="PANTHER" id="PTHR10903">
    <property type="entry name" value="GTPASE, IMAP FAMILY MEMBER-RELATED"/>
    <property type="match status" value="1"/>
</dbReference>
<evidence type="ECO:0000313" key="19">
    <source>
        <dbReference type="Proteomes" id="UP001221898"/>
    </source>
</evidence>
<feature type="domain" description="AIG1-type G" evidence="17">
    <location>
        <begin position="79"/>
        <end position="278"/>
    </location>
</feature>